<organism evidence="2 3">
    <name type="scientific">Halobaculum litoreum</name>
    <dbReference type="NCBI Taxonomy" id="3031998"/>
    <lineage>
        <taxon>Archaea</taxon>
        <taxon>Methanobacteriati</taxon>
        <taxon>Methanobacteriota</taxon>
        <taxon>Stenosarchaea group</taxon>
        <taxon>Halobacteria</taxon>
        <taxon>Halobacteriales</taxon>
        <taxon>Haloferacaceae</taxon>
        <taxon>Halobaculum</taxon>
    </lineage>
</organism>
<dbReference type="GO" id="GO:0016746">
    <property type="term" value="F:acyltransferase activity"/>
    <property type="evidence" value="ECO:0007669"/>
    <property type="project" value="UniProtKB-KW"/>
</dbReference>
<dbReference type="PROSITE" id="PS51186">
    <property type="entry name" value="GNAT"/>
    <property type="match status" value="1"/>
</dbReference>
<reference evidence="2 3" key="1">
    <citation type="journal article" date="2019" name="Int. J. Syst. Evol. Microbiol.">
        <title>The Global Catalogue of Microorganisms (GCM) 10K type strain sequencing project: providing services to taxonomists for standard genome sequencing and annotation.</title>
        <authorList>
            <consortium name="The Broad Institute Genomics Platform"/>
            <consortium name="The Broad Institute Genome Sequencing Center for Infectious Disease"/>
            <person name="Wu L."/>
            <person name="Ma J."/>
        </authorList>
    </citation>
    <scope>NUCLEOTIDE SEQUENCE [LARGE SCALE GENOMIC DNA]</scope>
    <source>
        <strain evidence="2 3">DT92</strain>
    </source>
</reference>
<evidence type="ECO:0000313" key="3">
    <source>
        <dbReference type="Proteomes" id="UP001596368"/>
    </source>
</evidence>
<dbReference type="EC" id="2.3.1.-" evidence="2"/>
<comment type="caution">
    <text evidence="2">The sequence shown here is derived from an EMBL/GenBank/DDBJ whole genome shotgun (WGS) entry which is preliminary data.</text>
</comment>
<gene>
    <name evidence="2" type="ORF">ACFQRB_11030</name>
</gene>
<dbReference type="SUPFAM" id="SSF55729">
    <property type="entry name" value="Acyl-CoA N-acyltransferases (Nat)"/>
    <property type="match status" value="1"/>
</dbReference>
<dbReference type="AlphaFoldDB" id="A0ABD5XXV2"/>
<sequence length="78" mass="8845">MFDRPDRLVIDDLYVRELYRGGDLARDLVGRAASYAEAADCPQVALGVDTDNERARAFYDSLGFEPRRHRLVVDTAEL</sequence>
<dbReference type="Pfam" id="PF00583">
    <property type="entry name" value="Acetyltransf_1"/>
    <property type="match status" value="1"/>
</dbReference>
<keyword evidence="3" id="KW-1185">Reference proteome</keyword>
<dbReference type="InterPro" id="IPR016181">
    <property type="entry name" value="Acyl_CoA_acyltransferase"/>
</dbReference>
<dbReference type="Proteomes" id="UP001596368">
    <property type="component" value="Unassembled WGS sequence"/>
</dbReference>
<protein>
    <submittedName>
        <fullName evidence="2">GNAT family N-acetyltransferase</fullName>
        <ecNumber evidence="2">2.3.1.-</ecNumber>
    </submittedName>
</protein>
<dbReference type="Gene3D" id="3.40.630.30">
    <property type="match status" value="1"/>
</dbReference>
<evidence type="ECO:0000259" key="1">
    <source>
        <dbReference type="PROSITE" id="PS51186"/>
    </source>
</evidence>
<keyword evidence="2" id="KW-0808">Transferase</keyword>
<keyword evidence="2" id="KW-0012">Acyltransferase</keyword>
<dbReference type="EMBL" id="JBHSZG010000001">
    <property type="protein sequence ID" value="MFC7136869.1"/>
    <property type="molecule type" value="Genomic_DNA"/>
</dbReference>
<feature type="domain" description="N-acetyltransferase" evidence="1">
    <location>
        <begin position="1"/>
        <end position="78"/>
    </location>
</feature>
<name>A0ABD5XXV2_9EURY</name>
<accession>A0ABD5XXV2</accession>
<dbReference type="CDD" id="cd04301">
    <property type="entry name" value="NAT_SF"/>
    <property type="match status" value="1"/>
</dbReference>
<evidence type="ECO:0000313" key="2">
    <source>
        <dbReference type="EMBL" id="MFC7136869.1"/>
    </source>
</evidence>
<dbReference type="InterPro" id="IPR000182">
    <property type="entry name" value="GNAT_dom"/>
</dbReference>
<proteinExistence type="predicted"/>